<feature type="domain" description="DUF569" evidence="2">
    <location>
        <begin position="187"/>
        <end position="264"/>
    </location>
</feature>
<dbReference type="FunFam" id="2.80.10.50:FF:000067">
    <property type="entry name" value="BnaC05g19630D protein"/>
    <property type="match status" value="1"/>
</dbReference>
<evidence type="ECO:0000259" key="2">
    <source>
        <dbReference type="Pfam" id="PF22932"/>
    </source>
</evidence>
<dbReference type="PANTHER" id="PTHR31205:SF89">
    <property type="entry name" value="DUF569 DOMAIN-CONTAINING PROTEIN"/>
    <property type="match status" value="1"/>
</dbReference>
<dbReference type="EMBL" id="BAABME010000826">
    <property type="protein sequence ID" value="GAA0145751.1"/>
    <property type="molecule type" value="Genomic_DNA"/>
</dbReference>
<protein>
    <recommendedName>
        <fullName evidence="5">DUF569 domain-containing protein</fullName>
    </recommendedName>
</protein>
<dbReference type="SUPFAM" id="SSF50405">
    <property type="entry name" value="Actin-crosslinking proteins"/>
    <property type="match status" value="1"/>
</dbReference>
<keyword evidence="4" id="KW-1185">Reference proteome</keyword>
<dbReference type="InterPro" id="IPR008999">
    <property type="entry name" value="Actin-crosslinking"/>
</dbReference>
<dbReference type="InterPro" id="IPR054726">
    <property type="entry name" value="Ubiq_DUF569-assoc"/>
</dbReference>
<accession>A0AAV3P3Y2</accession>
<organism evidence="3 4">
    <name type="scientific">Lithospermum erythrorhizon</name>
    <name type="common">Purple gromwell</name>
    <name type="synonym">Lithospermum officinale var. erythrorhizon</name>
    <dbReference type="NCBI Taxonomy" id="34254"/>
    <lineage>
        <taxon>Eukaryota</taxon>
        <taxon>Viridiplantae</taxon>
        <taxon>Streptophyta</taxon>
        <taxon>Embryophyta</taxon>
        <taxon>Tracheophyta</taxon>
        <taxon>Spermatophyta</taxon>
        <taxon>Magnoliopsida</taxon>
        <taxon>eudicotyledons</taxon>
        <taxon>Gunneridae</taxon>
        <taxon>Pentapetalae</taxon>
        <taxon>asterids</taxon>
        <taxon>lamiids</taxon>
        <taxon>Boraginales</taxon>
        <taxon>Boraginaceae</taxon>
        <taxon>Boraginoideae</taxon>
        <taxon>Lithospermeae</taxon>
        <taxon>Lithospermum</taxon>
    </lineage>
</organism>
<dbReference type="AlphaFoldDB" id="A0AAV3P3Y2"/>
<dbReference type="CDD" id="cd23340">
    <property type="entry name" value="beta-trefoil_FSCN_ACP-like"/>
    <property type="match status" value="1"/>
</dbReference>
<evidence type="ECO:0000313" key="4">
    <source>
        <dbReference type="Proteomes" id="UP001454036"/>
    </source>
</evidence>
<name>A0AAV3P3Y2_LITER</name>
<dbReference type="Gene3D" id="2.80.10.50">
    <property type="match status" value="1"/>
</dbReference>
<evidence type="ECO:0000313" key="3">
    <source>
        <dbReference type="EMBL" id="GAA0145751.1"/>
    </source>
</evidence>
<dbReference type="InterPro" id="IPR007679">
    <property type="entry name" value="DUF569"/>
</dbReference>
<comment type="caution">
    <text evidence="3">The sequence shown here is derived from an EMBL/GenBank/DDBJ whole genome shotgun (WGS) entry which is preliminary data.</text>
</comment>
<dbReference type="Pfam" id="PF04601">
    <property type="entry name" value="DUF569"/>
    <property type="match status" value="1"/>
</dbReference>
<evidence type="ECO:0000259" key="1">
    <source>
        <dbReference type="Pfam" id="PF04601"/>
    </source>
</evidence>
<gene>
    <name evidence="3" type="ORF">LIER_05873</name>
</gene>
<proteinExistence type="predicted"/>
<evidence type="ECO:0008006" key="5">
    <source>
        <dbReference type="Google" id="ProtNLM"/>
    </source>
</evidence>
<reference evidence="3 4" key="1">
    <citation type="submission" date="2024-01" db="EMBL/GenBank/DDBJ databases">
        <title>The complete chloroplast genome sequence of Lithospermum erythrorhizon: insights into the phylogenetic relationship among Boraginaceae species and the maternal lineages of purple gromwells.</title>
        <authorList>
            <person name="Okada T."/>
            <person name="Watanabe K."/>
        </authorList>
    </citation>
    <scope>NUCLEOTIDE SEQUENCE [LARGE SCALE GENOMIC DNA]</scope>
</reference>
<dbReference type="Proteomes" id="UP001454036">
    <property type="component" value="Unassembled WGS sequence"/>
</dbReference>
<dbReference type="PANTHER" id="PTHR31205">
    <property type="entry name" value="ACTIN CROSS-LINKING PROTEIN (DUF569)"/>
    <property type="match status" value="1"/>
</dbReference>
<dbReference type="Pfam" id="PF22932">
    <property type="entry name" value="Ubiq_DUF_assoc"/>
    <property type="match status" value="1"/>
</dbReference>
<feature type="domain" description="DUF569" evidence="1">
    <location>
        <begin position="1"/>
        <end position="140"/>
    </location>
</feature>
<sequence length="281" mass="31980">MEFFKKAKSVRLRSYHNKYLFADDDHEKVTQERFGKSKMGTWTIEFVEDFDNVVRFKSCYGKYLTATDEQYLLGVTGSCVKQTMPRKLDSSISWEPIREGVNVKLKTRYGNYLRANGGLPPWRNSITHDIPHRHRDWILWAVEVVETRPEPPKKMPIEEDVDLSDLALTTPGFARPTSFDSEDGSEGRTVYYRVADEDGNIDTAAEEPSFLFKGHGLDELTDQLEEETGQKDIIVCLRNKINGQLYPLRLSLPPNNATLSVVVVPSTSKLAAAFLPPENAF</sequence>